<evidence type="ECO:0000313" key="1">
    <source>
        <dbReference type="EMBL" id="NMP23039.1"/>
    </source>
</evidence>
<comment type="caution">
    <text evidence="1">The sequence shown here is derived from an EMBL/GenBank/DDBJ whole genome shotgun (WGS) entry which is preliminary data.</text>
</comment>
<dbReference type="Proteomes" id="UP000533476">
    <property type="component" value="Unassembled WGS sequence"/>
</dbReference>
<gene>
    <name evidence="1" type="ORF">HIJ39_11870</name>
</gene>
<reference evidence="1 2" key="1">
    <citation type="submission" date="2020-04" db="EMBL/GenBank/DDBJ databases">
        <authorList>
            <person name="Zhang R."/>
            <person name="Schippers A."/>
        </authorList>
    </citation>
    <scope>NUCLEOTIDE SEQUENCE [LARGE SCALE GENOMIC DNA]</scope>
    <source>
        <strain evidence="1 2">DSM 109850</strain>
    </source>
</reference>
<dbReference type="AlphaFoldDB" id="A0A7Y0L488"/>
<dbReference type="EMBL" id="JABBVZ010000038">
    <property type="protein sequence ID" value="NMP23039.1"/>
    <property type="molecule type" value="Genomic_DNA"/>
</dbReference>
<evidence type="ECO:0000313" key="2">
    <source>
        <dbReference type="Proteomes" id="UP000533476"/>
    </source>
</evidence>
<accession>A0A7Y0L488</accession>
<organism evidence="1 2">
    <name type="scientific">Sulfobacillus harzensis</name>
    <dbReference type="NCBI Taxonomy" id="2729629"/>
    <lineage>
        <taxon>Bacteria</taxon>
        <taxon>Bacillati</taxon>
        <taxon>Bacillota</taxon>
        <taxon>Clostridia</taxon>
        <taxon>Eubacteriales</taxon>
        <taxon>Clostridiales Family XVII. Incertae Sedis</taxon>
        <taxon>Sulfobacillus</taxon>
    </lineage>
</organism>
<evidence type="ECO:0008006" key="3">
    <source>
        <dbReference type="Google" id="ProtNLM"/>
    </source>
</evidence>
<proteinExistence type="predicted"/>
<name>A0A7Y0L488_9FIRM</name>
<dbReference type="SUPFAM" id="SSF56672">
    <property type="entry name" value="DNA/RNA polymerases"/>
    <property type="match status" value="1"/>
</dbReference>
<dbReference type="RefSeq" id="WP_169099940.1">
    <property type="nucleotide sequence ID" value="NZ_JABBVZ010000038.1"/>
</dbReference>
<sequence length="359" mass="42135">MAIIYWKLGHLTAEGFQRPLDSYLVFRDGQVFDVDSMGWDRGVRPGDALGEMKWRHPGAVWVPWQPHLYQNMRQALREWLTAHAASFEQEDVREGWWEWPRLSESEWRRLVDEVIPRWAQRLEAGIASHPWMARWIAEEGPLLKLPVWSSSSWKTYVLRPGGEEKLWPELPLRYIPGIGQKTREMWHKRRWTRVKQVPGLLSEIRKLDGLGQPLQSDHLVVTRTFEEPLLSGVGELMRQLGEAVFRECQKSQQGVRWIRVTWSRDAGMERREREWPTTVSDMHTVIARVLALLATPPAHPFDQVKLEARLEPFALPQLGWWGDVAKKPERPRPVTHLLPSRREQMLANWDLWRMAGERG</sequence>
<dbReference type="InterPro" id="IPR043502">
    <property type="entry name" value="DNA/RNA_pol_sf"/>
</dbReference>
<protein>
    <recommendedName>
        <fullName evidence="3">UmuC domain-containing protein</fullName>
    </recommendedName>
</protein>
<keyword evidence="2" id="KW-1185">Reference proteome</keyword>